<protein>
    <submittedName>
        <fullName evidence="2">Uncharacterized protein</fullName>
    </submittedName>
</protein>
<dbReference type="AlphaFoldDB" id="A0A9P9JFX2"/>
<evidence type="ECO:0000313" key="3">
    <source>
        <dbReference type="Proteomes" id="UP000738349"/>
    </source>
</evidence>
<evidence type="ECO:0000256" key="1">
    <source>
        <dbReference type="SAM" id="MobiDB-lite"/>
    </source>
</evidence>
<feature type="compositionally biased region" description="Basic and acidic residues" evidence="1">
    <location>
        <begin position="28"/>
        <end position="40"/>
    </location>
</feature>
<evidence type="ECO:0000313" key="2">
    <source>
        <dbReference type="EMBL" id="KAH7165711.1"/>
    </source>
</evidence>
<feature type="compositionally biased region" description="Basic and acidic residues" evidence="1">
    <location>
        <begin position="1"/>
        <end position="20"/>
    </location>
</feature>
<organism evidence="2 3">
    <name type="scientific">Dactylonectria macrodidyma</name>
    <dbReference type="NCBI Taxonomy" id="307937"/>
    <lineage>
        <taxon>Eukaryota</taxon>
        <taxon>Fungi</taxon>
        <taxon>Dikarya</taxon>
        <taxon>Ascomycota</taxon>
        <taxon>Pezizomycotina</taxon>
        <taxon>Sordariomycetes</taxon>
        <taxon>Hypocreomycetidae</taxon>
        <taxon>Hypocreales</taxon>
        <taxon>Nectriaceae</taxon>
        <taxon>Dactylonectria</taxon>
    </lineage>
</organism>
<name>A0A9P9JFX2_9HYPO</name>
<accession>A0A9P9JFX2</accession>
<feature type="region of interest" description="Disordered" evidence="1">
    <location>
        <begin position="318"/>
        <end position="370"/>
    </location>
</feature>
<sequence length="370" mass="42420">MEREEPRDEPHVQYRDKPQDDSQDESQDEPRHESRERSQEEPQDEAQEEPKEEPPEPLCPWLSPQDLVLIGDLGLPDPFHWGNMIEWTETFLLKYDAGLEDTRTVRHRFIRARCILCGDLCEGKDMNTIIDPPVALPCGHIMGWTCYAEFSENYLEMDGTYECPWNGPRIGDPDTWSPVCEERIVHDCAHSSIFARIPPPTEEFYLPPGFFTPANGFVTAKCRKCTVDDLLLRWTHEAREDGQFPYAFATCGRRHGLLEGEIPGYGPLVEHGLQDDAELRSQLLEELFGSTPTPMDGDVLKERTTVVIFYKASGDPAYNRLSVGEVPDEEGGQCHQCEQDEQNEQNEQNRVNGHHEEEDQDMQDGQQEED</sequence>
<proteinExistence type="predicted"/>
<feature type="compositionally biased region" description="Acidic residues" evidence="1">
    <location>
        <begin position="358"/>
        <end position="370"/>
    </location>
</feature>
<dbReference type="Proteomes" id="UP000738349">
    <property type="component" value="Unassembled WGS sequence"/>
</dbReference>
<reference evidence="2" key="1">
    <citation type="journal article" date="2021" name="Nat. Commun.">
        <title>Genetic determinants of endophytism in the Arabidopsis root mycobiome.</title>
        <authorList>
            <person name="Mesny F."/>
            <person name="Miyauchi S."/>
            <person name="Thiergart T."/>
            <person name="Pickel B."/>
            <person name="Atanasova L."/>
            <person name="Karlsson M."/>
            <person name="Huettel B."/>
            <person name="Barry K.W."/>
            <person name="Haridas S."/>
            <person name="Chen C."/>
            <person name="Bauer D."/>
            <person name="Andreopoulos W."/>
            <person name="Pangilinan J."/>
            <person name="LaButti K."/>
            <person name="Riley R."/>
            <person name="Lipzen A."/>
            <person name="Clum A."/>
            <person name="Drula E."/>
            <person name="Henrissat B."/>
            <person name="Kohler A."/>
            <person name="Grigoriev I.V."/>
            <person name="Martin F.M."/>
            <person name="Hacquard S."/>
        </authorList>
    </citation>
    <scope>NUCLEOTIDE SEQUENCE</scope>
    <source>
        <strain evidence="2">MPI-CAGE-AT-0147</strain>
    </source>
</reference>
<feature type="region of interest" description="Disordered" evidence="1">
    <location>
        <begin position="1"/>
        <end position="60"/>
    </location>
</feature>
<keyword evidence="3" id="KW-1185">Reference proteome</keyword>
<dbReference type="EMBL" id="JAGMUV010000003">
    <property type="protein sequence ID" value="KAH7165711.1"/>
    <property type="molecule type" value="Genomic_DNA"/>
</dbReference>
<gene>
    <name evidence="2" type="ORF">EDB81DRAFT_878078</name>
</gene>
<dbReference type="OrthoDB" id="5100036at2759"/>
<comment type="caution">
    <text evidence="2">The sequence shown here is derived from an EMBL/GenBank/DDBJ whole genome shotgun (WGS) entry which is preliminary data.</text>
</comment>